<evidence type="ECO:0000256" key="2">
    <source>
        <dbReference type="ARBA" id="ARBA00023015"/>
    </source>
</evidence>
<dbReference type="CDD" id="cd06124">
    <property type="entry name" value="cupin_NimR-like_N"/>
    <property type="match status" value="1"/>
</dbReference>
<gene>
    <name evidence="6" type="ORF">A6E04_16260</name>
</gene>
<dbReference type="InterPro" id="IPR009057">
    <property type="entry name" value="Homeodomain-like_sf"/>
</dbReference>
<evidence type="ECO:0000256" key="1">
    <source>
        <dbReference type="ARBA" id="ARBA00022491"/>
    </source>
</evidence>
<dbReference type="FunFam" id="1.10.10.60:FF:000132">
    <property type="entry name" value="AraC family transcriptional regulator"/>
    <property type="match status" value="1"/>
</dbReference>
<dbReference type="GO" id="GO:0043565">
    <property type="term" value="F:sequence-specific DNA binding"/>
    <property type="evidence" value="ECO:0007669"/>
    <property type="project" value="InterPro"/>
</dbReference>
<dbReference type="GO" id="GO:0003700">
    <property type="term" value="F:DNA-binding transcription factor activity"/>
    <property type="evidence" value="ECO:0007669"/>
    <property type="project" value="InterPro"/>
</dbReference>
<reference evidence="6 7" key="1">
    <citation type="submission" date="2016-06" db="EMBL/GenBank/DDBJ databases">
        <authorList>
            <person name="Kjaerup R.B."/>
            <person name="Dalgaard T.S."/>
            <person name="Juul-Madsen H.R."/>
        </authorList>
    </citation>
    <scope>NUCLEOTIDE SEQUENCE [LARGE SCALE GENOMIC DNA]</scope>
    <source>
        <strain evidence="6 7">1S159</strain>
    </source>
</reference>
<keyword evidence="4" id="KW-0804">Transcription</keyword>
<keyword evidence="3" id="KW-0238">DNA-binding</keyword>
<accession>A0A1B9NWH9</accession>
<sequence>MKVENSRHIQASVSFDALPSDIFLLFDAFRSNTETRAHSHLWGQLQIISGGILELKSGGQRFLAPSHFAIWVPAGVNHQSYNRKPIDYCSVNIIPSLADRMPQHTCLLEVSPLVEVLISELRLRDIQQATTEEEERLIGVLFDQLLVAKISERFVPSSKHKLLKPILKALEANPADETSLSEWASRNHTTERTLSRHCQNELGMSFTEWRLRMRYLYSLDLLRKNMSIKEVAFSLGYNQASPFITMFKRYADCTPEQYKLKHSI</sequence>
<dbReference type="EMBL" id="MAJU01000015">
    <property type="protein sequence ID" value="OCH19577.1"/>
    <property type="molecule type" value="Genomic_DNA"/>
</dbReference>
<evidence type="ECO:0000313" key="7">
    <source>
        <dbReference type="Proteomes" id="UP000093523"/>
    </source>
</evidence>
<feature type="domain" description="HTH araC/xylS-type" evidence="5">
    <location>
        <begin position="164"/>
        <end position="261"/>
    </location>
</feature>
<name>A0A1B9NWH9_ALILO</name>
<dbReference type="AlphaFoldDB" id="A0A1B9NWH9"/>
<dbReference type="PROSITE" id="PS01124">
    <property type="entry name" value="HTH_ARAC_FAMILY_2"/>
    <property type="match status" value="1"/>
</dbReference>
<dbReference type="InterPro" id="IPR011051">
    <property type="entry name" value="RmlC_Cupin_sf"/>
</dbReference>
<dbReference type="SMART" id="SM00342">
    <property type="entry name" value="HTH_ARAC"/>
    <property type="match status" value="1"/>
</dbReference>
<organism evidence="6 7">
    <name type="scientific">Aliivibrio logei</name>
    <name type="common">Vibrio logei</name>
    <dbReference type="NCBI Taxonomy" id="688"/>
    <lineage>
        <taxon>Bacteria</taxon>
        <taxon>Pseudomonadati</taxon>
        <taxon>Pseudomonadota</taxon>
        <taxon>Gammaproteobacteria</taxon>
        <taxon>Vibrionales</taxon>
        <taxon>Vibrionaceae</taxon>
        <taxon>Aliivibrio</taxon>
    </lineage>
</organism>
<dbReference type="STRING" id="688.A6E04_16260"/>
<keyword evidence="1" id="KW-0678">Repressor</keyword>
<dbReference type="PANTHER" id="PTHR11019">
    <property type="entry name" value="HTH-TYPE TRANSCRIPTIONAL REGULATOR NIMR"/>
    <property type="match status" value="1"/>
</dbReference>
<evidence type="ECO:0000313" key="6">
    <source>
        <dbReference type="EMBL" id="OCH19577.1"/>
    </source>
</evidence>
<evidence type="ECO:0000259" key="5">
    <source>
        <dbReference type="PROSITE" id="PS01124"/>
    </source>
</evidence>
<dbReference type="Pfam" id="PF12833">
    <property type="entry name" value="HTH_18"/>
    <property type="match status" value="1"/>
</dbReference>
<dbReference type="PANTHER" id="PTHR11019:SF190">
    <property type="entry name" value="ARAC-FAMILY REGULATORY PROTEIN"/>
    <property type="match status" value="1"/>
</dbReference>
<dbReference type="RefSeq" id="WP_023604280.1">
    <property type="nucleotide sequence ID" value="NZ_CAWMPN010000015.1"/>
</dbReference>
<comment type="caution">
    <text evidence="6">The sequence shown here is derived from an EMBL/GenBank/DDBJ whole genome shotgun (WGS) entry which is preliminary data.</text>
</comment>
<evidence type="ECO:0000256" key="3">
    <source>
        <dbReference type="ARBA" id="ARBA00023125"/>
    </source>
</evidence>
<dbReference type="SUPFAM" id="SSF46689">
    <property type="entry name" value="Homeodomain-like"/>
    <property type="match status" value="1"/>
</dbReference>
<evidence type="ECO:0000256" key="4">
    <source>
        <dbReference type="ARBA" id="ARBA00023163"/>
    </source>
</evidence>
<protein>
    <submittedName>
        <fullName evidence="6">AraC family transcriptional regulator</fullName>
    </submittedName>
</protein>
<dbReference type="Gene3D" id="1.10.10.60">
    <property type="entry name" value="Homeodomain-like"/>
    <property type="match status" value="1"/>
</dbReference>
<dbReference type="SUPFAM" id="SSF51182">
    <property type="entry name" value="RmlC-like cupins"/>
    <property type="match status" value="1"/>
</dbReference>
<keyword evidence="2" id="KW-0805">Transcription regulation</keyword>
<proteinExistence type="predicted"/>
<dbReference type="InterPro" id="IPR018060">
    <property type="entry name" value="HTH_AraC"/>
</dbReference>
<dbReference type="Proteomes" id="UP000093523">
    <property type="component" value="Unassembled WGS sequence"/>
</dbReference>